<dbReference type="InterPro" id="IPR010499">
    <property type="entry name" value="AraC_E-bd"/>
</dbReference>
<feature type="domain" description="AraC effector-binding" evidence="1">
    <location>
        <begin position="3"/>
        <end position="153"/>
    </location>
</feature>
<dbReference type="AlphaFoldDB" id="A0A3A8NM98"/>
<dbReference type="RefSeq" id="WP_120624608.1">
    <property type="nucleotide sequence ID" value="NZ_RAWG01000034.1"/>
</dbReference>
<sequence>MIETPRIVQTVAQLTAVIPVTVARNEIRTVMGPGISELMATVAAQGIAPAGPWFTHHRRTDPQVFDFEISVPVTAPVQTKGRVRPGLWPVMKVVRTVYQGPYEGMGAAWGEFNAWVQAQGLKTGQDFWEVYVAGPESGADPKLWRTEFSRQLLD</sequence>
<dbReference type="InterPro" id="IPR011256">
    <property type="entry name" value="Reg_factor_effector_dom_sf"/>
</dbReference>
<dbReference type="InterPro" id="IPR029442">
    <property type="entry name" value="GyrI-like"/>
</dbReference>
<comment type="caution">
    <text evidence="2">The sequence shown here is derived from an EMBL/GenBank/DDBJ whole genome shotgun (WGS) entry which is preliminary data.</text>
</comment>
<dbReference type="EMBL" id="RAWG01000034">
    <property type="protein sequence ID" value="RKH45526.1"/>
    <property type="molecule type" value="Genomic_DNA"/>
</dbReference>
<organism evidence="2 3">
    <name type="scientific">Corallococcus sicarius</name>
    <dbReference type="NCBI Taxonomy" id="2316726"/>
    <lineage>
        <taxon>Bacteria</taxon>
        <taxon>Pseudomonadati</taxon>
        <taxon>Myxococcota</taxon>
        <taxon>Myxococcia</taxon>
        <taxon>Myxococcales</taxon>
        <taxon>Cystobacterineae</taxon>
        <taxon>Myxococcaceae</taxon>
        <taxon>Corallococcus</taxon>
    </lineage>
</organism>
<dbReference type="OrthoDB" id="795001at2"/>
<dbReference type="SMART" id="SM00871">
    <property type="entry name" value="AraC_E_bind"/>
    <property type="match status" value="1"/>
</dbReference>
<evidence type="ECO:0000313" key="3">
    <source>
        <dbReference type="Proteomes" id="UP000273405"/>
    </source>
</evidence>
<name>A0A3A8NM98_9BACT</name>
<proteinExistence type="predicted"/>
<keyword evidence="3" id="KW-1185">Reference proteome</keyword>
<dbReference type="SUPFAM" id="SSF55136">
    <property type="entry name" value="Probable bacterial effector-binding domain"/>
    <property type="match status" value="1"/>
</dbReference>
<protein>
    <submittedName>
        <fullName evidence="2">AraC family transcriptional regulator</fullName>
    </submittedName>
</protein>
<dbReference type="Pfam" id="PF06445">
    <property type="entry name" value="GyrI-like"/>
    <property type="match status" value="1"/>
</dbReference>
<dbReference type="Gene3D" id="3.20.80.10">
    <property type="entry name" value="Regulatory factor, effector binding domain"/>
    <property type="match status" value="1"/>
</dbReference>
<dbReference type="Proteomes" id="UP000273405">
    <property type="component" value="Unassembled WGS sequence"/>
</dbReference>
<reference evidence="3" key="1">
    <citation type="submission" date="2018-09" db="EMBL/GenBank/DDBJ databases">
        <authorList>
            <person name="Livingstone P.G."/>
            <person name="Whitworth D.E."/>
        </authorList>
    </citation>
    <scope>NUCLEOTIDE SEQUENCE [LARGE SCALE GENOMIC DNA]</scope>
    <source>
        <strain evidence="3">CA040B</strain>
    </source>
</reference>
<accession>A0A3A8NM98</accession>
<evidence type="ECO:0000313" key="2">
    <source>
        <dbReference type="EMBL" id="RKH45526.1"/>
    </source>
</evidence>
<gene>
    <name evidence="2" type="ORF">D7X12_07695</name>
</gene>
<evidence type="ECO:0000259" key="1">
    <source>
        <dbReference type="SMART" id="SM00871"/>
    </source>
</evidence>